<evidence type="ECO:0000313" key="2">
    <source>
        <dbReference type="EMBL" id="GBP93206.1"/>
    </source>
</evidence>
<reference evidence="2 3" key="1">
    <citation type="journal article" date="2019" name="Commun. Biol.">
        <title>The bagworm genome reveals a unique fibroin gene that provides high tensile strength.</title>
        <authorList>
            <person name="Kono N."/>
            <person name="Nakamura H."/>
            <person name="Ohtoshi R."/>
            <person name="Tomita M."/>
            <person name="Numata K."/>
            <person name="Arakawa K."/>
        </authorList>
    </citation>
    <scope>NUCLEOTIDE SEQUENCE [LARGE SCALE GENOMIC DNA]</scope>
</reference>
<comment type="caution">
    <text evidence="2">The sequence shown here is derived from an EMBL/GenBank/DDBJ whole genome shotgun (WGS) entry which is preliminary data.</text>
</comment>
<evidence type="ECO:0000313" key="3">
    <source>
        <dbReference type="Proteomes" id="UP000299102"/>
    </source>
</evidence>
<protein>
    <submittedName>
        <fullName evidence="2">Uncharacterized protein</fullName>
    </submittedName>
</protein>
<proteinExistence type="predicted"/>
<feature type="region of interest" description="Disordered" evidence="1">
    <location>
        <begin position="166"/>
        <end position="203"/>
    </location>
</feature>
<evidence type="ECO:0000256" key="1">
    <source>
        <dbReference type="SAM" id="MobiDB-lite"/>
    </source>
</evidence>
<feature type="compositionally biased region" description="Basic residues" evidence="1">
    <location>
        <begin position="14"/>
        <end position="26"/>
    </location>
</feature>
<dbReference type="AlphaFoldDB" id="A0A4C1ZXM5"/>
<name>A0A4C1ZXM5_EUMVA</name>
<dbReference type="Proteomes" id="UP000299102">
    <property type="component" value="Unassembled WGS sequence"/>
</dbReference>
<feature type="region of interest" description="Disordered" evidence="1">
    <location>
        <begin position="1"/>
        <end position="26"/>
    </location>
</feature>
<organism evidence="2 3">
    <name type="scientific">Eumeta variegata</name>
    <name type="common">Bagworm moth</name>
    <name type="synonym">Eumeta japonica</name>
    <dbReference type="NCBI Taxonomy" id="151549"/>
    <lineage>
        <taxon>Eukaryota</taxon>
        <taxon>Metazoa</taxon>
        <taxon>Ecdysozoa</taxon>
        <taxon>Arthropoda</taxon>
        <taxon>Hexapoda</taxon>
        <taxon>Insecta</taxon>
        <taxon>Pterygota</taxon>
        <taxon>Neoptera</taxon>
        <taxon>Endopterygota</taxon>
        <taxon>Lepidoptera</taxon>
        <taxon>Glossata</taxon>
        <taxon>Ditrysia</taxon>
        <taxon>Tineoidea</taxon>
        <taxon>Psychidae</taxon>
        <taxon>Oiketicinae</taxon>
        <taxon>Eumeta</taxon>
    </lineage>
</organism>
<gene>
    <name evidence="2" type="ORF">EVAR_24949_1</name>
</gene>
<accession>A0A4C1ZXM5</accession>
<keyword evidence="3" id="KW-1185">Reference proteome</keyword>
<sequence>MPRYLSLAAGGGRKGTKRRQNTCRGKRSVRSLWHLPSDRNVCSVARPPSSAAAQAIRSHSGITVSNKAAFTPFKYGTLSRVCQVRVGSEIEFPDMQCLASGVSDTNSGFSVAGTATTHFEGMRRASGRTSPSSGSTMIDVLSGRWPMDKPGIGGIAGKLLQASRIVGSGQQPHARRDRRQPSGETPWALDSVVAGDSNGRRNT</sequence>
<dbReference type="EMBL" id="BGZK01002349">
    <property type="protein sequence ID" value="GBP93206.1"/>
    <property type="molecule type" value="Genomic_DNA"/>
</dbReference>